<feature type="transmembrane region" description="Helical" evidence="5">
    <location>
        <begin position="341"/>
        <end position="360"/>
    </location>
</feature>
<evidence type="ECO:0000256" key="5">
    <source>
        <dbReference type="SAM" id="Phobius"/>
    </source>
</evidence>
<sequence length="531" mass="59511">MPEAKKHHGIEALGDFPVLGWYTVFVLVLAEFITFPQMANMSFMIYGGYSPTVISCGDVTFTNNTSSDHCNAVAAVVSKTNCIPELTAQFESVAMEFGRYCDGMIDVKTSISIQMFGVLLGAVTFGQLSDHFGRRKILFICSVGMFAFDLAASYASSLNGFTALMLGAMFFSGGSSAIGHVFLMESVPKKDRVWSILIVSYSPNYILLAIVAYFLPNWRLLMRVMSFASIPTMLLLWAAYESPRWLVQRGALTEAKQTYETIEKLNGSLSVERQQILNQLIEKEVVALEERRSGKRHYIYHLFYTWDLVLYTAVLSFSLLITSMVVYSLMFNMEKLSGSLYLNNVILGCIRYSFNLLASVTDLKFPCIGRKFMHKFAVFWVAGPLLSVFIIKYFGFALPTLSNILTLVGMAMCSQLFVVVLVGSSELFPTPIRNTASSFQQIFTRVGSVISPHFFHLTNFWPGAPYIFMVGVMLLNGASFWLCIPETKGTPMKDHMPPKHHRIWRRGKDGNRELDGIDLVSDDVTKPLTVV</sequence>
<evidence type="ECO:0000256" key="3">
    <source>
        <dbReference type="ARBA" id="ARBA00022989"/>
    </source>
</evidence>
<evidence type="ECO:0000313" key="7">
    <source>
        <dbReference type="Proteomes" id="UP000492821"/>
    </source>
</evidence>
<accession>A0A7E4ZW98</accession>
<dbReference type="Pfam" id="PF00083">
    <property type="entry name" value="Sugar_tr"/>
    <property type="match status" value="1"/>
</dbReference>
<dbReference type="WBParaSite" id="Pan_g21396.t1">
    <property type="protein sequence ID" value="Pan_g21396.t1"/>
    <property type="gene ID" value="Pan_g21396"/>
</dbReference>
<keyword evidence="4 5" id="KW-0472">Membrane</keyword>
<keyword evidence="3 5" id="KW-1133">Transmembrane helix</keyword>
<keyword evidence="2 5" id="KW-0812">Transmembrane</keyword>
<dbReference type="SUPFAM" id="SSF103473">
    <property type="entry name" value="MFS general substrate transporter"/>
    <property type="match status" value="1"/>
</dbReference>
<proteinExistence type="predicted"/>
<dbReference type="InterPro" id="IPR020846">
    <property type="entry name" value="MFS_dom"/>
</dbReference>
<dbReference type="AlphaFoldDB" id="A0A7E4ZW98"/>
<keyword evidence="7" id="KW-1185">Reference proteome</keyword>
<dbReference type="Proteomes" id="UP000492821">
    <property type="component" value="Unassembled WGS sequence"/>
</dbReference>
<reference evidence="8" key="2">
    <citation type="submission" date="2020-10" db="UniProtKB">
        <authorList>
            <consortium name="WormBaseParasite"/>
        </authorList>
    </citation>
    <scope>IDENTIFICATION</scope>
</reference>
<dbReference type="InterPro" id="IPR005828">
    <property type="entry name" value="MFS_sugar_transport-like"/>
</dbReference>
<feature type="transmembrane region" description="Helical" evidence="5">
    <location>
        <begin position="16"/>
        <end position="35"/>
    </location>
</feature>
<evidence type="ECO:0000256" key="4">
    <source>
        <dbReference type="ARBA" id="ARBA00023136"/>
    </source>
</evidence>
<dbReference type="GO" id="GO:0022857">
    <property type="term" value="F:transmembrane transporter activity"/>
    <property type="evidence" value="ECO:0007669"/>
    <property type="project" value="InterPro"/>
</dbReference>
<feature type="domain" description="Major facilitator superfamily (MFS) profile" evidence="6">
    <location>
        <begin position="23"/>
        <end position="488"/>
    </location>
</feature>
<dbReference type="Gene3D" id="1.20.1250.20">
    <property type="entry name" value="MFS general substrate transporter like domains"/>
    <property type="match status" value="1"/>
</dbReference>
<feature type="transmembrane region" description="Helical" evidence="5">
    <location>
        <begin position="401"/>
        <end position="422"/>
    </location>
</feature>
<evidence type="ECO:0000256" key="2">
    <source>
        <dbReference type="ARBA" id="ARBA00022692"/>
    </source>
</evidence>
<dbReference type="PROSITE" id="PS50850">
    <property type="entry name" value="MFS"/>
    <property type="match status" value="1"/>
</dbReference>
<name>A0A7E4ZW98_PANRE</name>
<feature type="transmembrane region" description="Helical" evidence="5">
    <location>
        <begin position="298"/>
        <end position="321"/>
    </location>
</feature>
<dbReference type="InterPro" id="IPR036259">
    <property type="entry name" value="MFS_trans_sf"/>
</dbReference>
<organism evidence="7 8">
    <name type="scientific">Panagrellus redivivus</name>
    <name type="common">Microworm</name>
    <dbReference type="NCBI Taxonomy" id="6233"/>
    <lineage>
        <taxon>Eukaryota</taxon>
        <taxon>Metazoa</taxon>
        <taxon>Ecdysozoa</taxon>
        <taxon>Nematoda</taxon>
        <taxon>Chromadorea</taxon>
        <taxon>Rhabditida</taxon>
        <taxon>Tylenchina</taxon>
        <taxon>Panagrolaimomorpha</taxon>
        <taxon>Panagrolaimoidea</taxon>
        <taxon>Panagrolaimidae</taxon>
        <taxon>Panagrellus</taxon>
    </lineage>
</organism>
<feature type="transmembrane region" description="Helical" evidence="5">
    <location>
        <begin position="372"/>
        <end position="395"/>
    </location>
</feature>
<dbReference type="GO" id="GO:0016020">
    <property type="term" value="C:membrane"/>
    <property type="evidence" value="ECO:0007669"/>
    <property type="project" value="UniProtKB-SubCell"/>
</dbReference>
<evidence type="ECO:0000313" key="8">
    <source>
        <dbReference type="WBParaSite" id="Pan_g21396.t1"/>
    </source>
</evidence>
<protein>
    <submittedName>
        <fullName evidence="8">MFS domain-containing protein</fullName>
    </submittedName>
</protein>
<evidence type="ECO:0000256" key="1">
    <source>
        <dbReference type="ARBA" id="ARBA00004141"/>
    </source>
</evidence>
<comment type="subcellular location">
    <subcellularLocation>
        <location evidence="1">Membrane</location>
        <topology evidence="1">Multi-pass membrane protein</topology>
    </subcellularLocation>
</comment>
<feature type="transmembrane region" description="Helical" evidence="5">
    <location>
        <begin position="161"/>
        <end position="182"/>
    </location>
</feature>
<feature type="transmembrane region" description="Helical" evidence="5">
    <location>
        <begin position="194"/>
        <end position="214"/>
    </location>
</feature>
<reference evidence="7" key="1">
    <citation type="journal article" date="2013" name="Genetics">
        <title>The draft genome and transcriptome of Panagrellus redivivus are shaped by the harsh demands of a free-living lifestyle.</title>
        <authorList>
            <person name="Srinivasan J."/>
            <person name="Dillman A.R."/>
            <person name="Macchietto M.G."/>
            <person name="Heikkinen L."/>
            <person name="Lakso M."/>
            <person name="Fracchia K.M."/>
            <person name="Antoshechkin I."/>
            <person name="Mortazavi A."/>
            <person name="Wong G."/>
            <person name="Sternberg P.W."/>
        </authorList>
    </citation>
    <scope>NUCLEOTIDE SEQUENCE [LARGE SCALE GENOMIC DNA]</scope>
    <source>
        <strain evidence="7">MT8872</strain>
    </source>
</reference>
<feature type="transmembrane region" description="Helical" evidence="5">
    <location>
        <begin position="137"/>
        <end position="155"/>
    </location>
</feature>
<dbReference type="PANTHER" id="PTHR24064">
    <property type="entry name" value="SOLUTE CARRIER FAMILY 22 MEMBER"/>
    <property type="match status" value="1"/>
</dbReference>
<feature type="transmembrane region" description="Helical" evidence="5">
    <location>
        <begin position="466"/>
        <end position="484"/>
    </location>
</feature>
<evidence type="ECO:0000259" key="6">
    <source>
        <dbReference type="PROSITE" id="PS50850"/>
    </source>
</evidence>